<feature type="transmembrane region" description="Helical" evidence="5">
    <location>
        <begin position="88"/>
        <end position="105"/>
    </location>
</feature>
<dbReference type="InterPro" id="IPR051533">
    <property type="entry name" value="WaaL-like"/>
</dbReference>
<evidence type="ECO:0000256" key="3">
    <source>
        <dbReference type="ARBA" id="ARBA00022989"/>
    </source>
</evidence>
<feature type="transmembrane region" description="Helical" evidence="5">
    <location>
        <begin position="175"/>
        <end position="193"/>
    </location>
</feature>
<keyword evidence="8" id="KW-1185">Reference proteome</keyword>
<feature type="transmembrane region" description="Helical" evidence="5">
    <location>
        <begin position="284"/>
        <end position="301"/>
    </location>
</feature>
<dbReference type="GO" id="GO:0016874">
    <property type="term" value="F:ligase activity"/>
    <property type="evidence" value="ECO:0007669"/>
    <property type="project" value="UniProtKB-KW"/>
</dbReference>
<feature type="transmembrane region" description="Helical" evidence="5">
    <location>
        <begin position="144"/>
        <end position="163"/>
    </location>
</feature>
<protein>
    <submittedName>
        <fullName evidence="7">O-antigen ligase</fullName>
    </submittedName>
</protein>
<feature type="transmembrane region" description="Helical" evidence="5">
    <location>
        <begin position="213"/>
        <end position="232"/>
    </location>
</feature>
<evidence type="ECO:0000313" key="7">
    <source>
        <dbReference type="EMBL" id="NJC27804.1"/>
    </source>
</evidence>
<evidence type="ECO:0000256" key="5">
    <source>
        <dbReference type="SAM" id="Phobius"/>
    </source>
</evidence>
<comment type="caution">
    <text evidence="7">The sequence shown here is derived from an EMBL/GenBank/DDBJ whole genome shotgun (WGS) entry which is preliminary data.</text>
</comment>
<evidence type="ECO:0000313" key="8">
    <source>
        <dbReference type="Proteomes" id="UP000770785"/>
    </source>
</evidence>
<evidence type="ECO:0000256" key="4">
    <source>
        <dbReference type="ARBA" id="ARBA00023136"/>
    </source>
</evidence>
<feature type="transmembrane region" description="Helical" evidence="5">
    <location>
        <begin position="239"/>
        <end position="256"/>
    </location>
</feature>
<feature type="transmembrane region" description="Helical" evidence="5">
    <location>
        <begin position="117"/>
        <end position="138"/>
    </location>
</feature>
<gene>
    <name evidence="7" type="ORF">GGR27_003322</name>
</gene>
<dbReference type="EMBL" id="JAATJH010000006">
    <property type="protein sequence ID" value="NJC27804.1"/>
    <property type="molecule type" value="Genomic_DNA"/>
</dbReference>
<dbReference type="InterPro" id="IPR007016">
    <property type="entry name" value="O-antigen_ligase-rel_domated"/>
</dbReference>
<keyword evidence="2 5" id="KW-0812">Transmembrane</keyword>
<dbReference type="PANTHER" id="PTHR37422:SF13">
    <property type="entry name" value="LIPOPOLYSACCHARIDE BIOSYNTHESIS PROTEIN PA4999-RELATED"/>
    <property type="match status" value="1"/>
</dbReference>
<proteinExistence type="predicted"/>
<feature type="transmembrane region" description="Helical" evidence="5">
    <location>
        <begin position="430"/>
        <end position="448"/>
    </location>
</feature>
<dbReference type="Pfam" id="PF04932">
    <property type="entry name" value="Wzy_C"/>
    <property type="match status" value="1"/>
</dbReference>
<dbReference type="RefSeq" id="WP_168039247.1">
    <property type="nucleotide sequence ID" value="NZ_JAATJH010000006.1"/>
</dbReference>
<reference evidence="7 8" key="1">
    <citation type="submission" date="2020-03" db="EMBL/GenBank/DDBJ databases">
        <title>Genomic Encyclopedia of Type Strains, Phase IV (KMG-IV): sequencing the most valuable type-strain genomes for metagenomic binning, comparative biology and taxonomic classification.</title>
        <authorList>
            <person name="Goeker M."/>
        </authorList>
    </citation>
    <scope>NUCLEOTIDE SEQUENCE [LARGE SCALE GENOMIC DNA]</scope>
    <source>
        <strain evidence="7 8">DSM 105096</strain>
    </source>
</reference>
<feature type="domain" description="O-antigen ligase-related" evidence="6">
    <location>
        <begin position="252"/>
        <end position="409"/>
    </location>
</feature>
<comment type="subcellular location">
    <subcellularLocation>
        <location evidence="1">Membrane</location>
        <topology evidence="1">Multi-pass membrane protein</topology>
    </subcellularLocation>
</comment>
<evidence type="ECO:0000256" key="1">
    <source>
        <dbReference type="ARBA" id="ARBA00004141"/>
    </source>
</evidence>
<keyword evidence="4 5" id="KW-0472">Membrane</keyword>
<feature type="transmembrane region" description="Helical" evidence="5">
    <location>
        <begin position="60"/>
        <end position="76"/>
    </location>
</feature>
<feature type="transmembrane region" description="Helical" evidence="5">
    <location>
        <begin position="20"/>
        <end position="48"/>
    </location>
</feature>
<name>A0ABX0XEQ8_9BACT</name>
<keyword evidence="7" id="KW-0436">Ligase</keyword>
<dbReference type="Proteomes" id="UP000770785">
    <property type="component" value="Unassembled WGS sequence"/>
</dbReference>
<keyword evidence="3 5" id="KW-1133">Transmembrane helix</keyword>
<evidence type="ECO:0000256" key="2">
    <source>
        <dbReference type="ARBA" id="ARBA00022692"/>
    </source>
</evidence>
<organism evidence="7 8">
    <name type="scientific">Neolewinella antarctica</name>
    <dbReference type="NCBI Taxonomy" id="442734"/>
    <lineage>
        <taxon>Bacteria</taxon>
        <taxon>Pseudomonadati</taxon>
        <taxon>Bacteroidota</taxon>
        <taxon>Saprospiria</taxon>
        <taxon>Saprospirales</taxon>
        <taxon>Lewinellaceae</taxon>
        <taxon>Neolewinella</taxon>
    </lineage>
</organism>
<sequence>MIDPAQPLFGADAARRLFYGYAGVVLVTLVAALATENYILLGLPLLAWVTAQAFLDFRPLFYLLLATIPLSTNITLPGGFGTDLPTEPLAIGLTGLFVLHLARHWRDYEAKRFLHPIALLLYAHVGWILVATVFSATFTTSLKFSSAKLWYVGAYFLVPLLLVRTPGKVRLLIHCILWPLLFVAIQTLVRHSLYGFSFSDQFRTMYPFMSEHVSYAACLSVFVPWLVYLRWWRRLEEKSTWWLTWVIFPIWGLAIFFTFTRAAFVALFVAGGVYLIIKWRLLKPALFAAVIGAVLGVGYFVQDNRYLDYAPNFDTTISHDDFGNLISATYKLEDISTMERVYRWVAAGHMVPYRPVTGWGPAVFLEYYKGFTVNNFATYVSDNESQSGIHSYYLMTLVEQGFPGLLIFLLYVLGALVIGARLYHEQTDPAAKQAIMAALLALVVVDAFNLINDQLETDKVGAQYLLNLAIIVGMGCWRGEEETELKRVDTGGLVTPE</sequence>
<dbReference type="PANTHER" id="PTHR37422">
    <property type="entry name" value="TEICHURONIC ACID BIOSYNTHESIS PROTEIN TUAE"/>
    <property type="match status" value="1"/>
</dbReference>
<accession>A0ABX0XEQ8</accession>
<feature type="transmembrane region" description="Helical" evidence="5">
    <location>
        <begin position="402"/>
        <end position="423"/>
    </location>
</feature>
<evidence type="ECO:0000259" key="6">
    <source>
        <dbReference type="Pfam" id="PF04932"/>
    </source>
</evidence>